<accession>A0A366MWN7</accession>
<dbReference type="OrthoDB" id="5344841at2"/>
<name>A0A366MWN7_9BACT</name>
<dbReference type="Proteomes" id="UP000252669">
    <property type="component" value="Unassembled WGS sequence"/>
</dbReference>
<organism evidence="1 2">
    <name type="scientific">Aliarcobacter vitoriensis</name>
    <dbReference type="NCBI Taxonomy" id="2011099"/>
    <lineage>
        <taxon>Bacteria</taxon>
        <taxon>Pseudomonadati</taxon>
        <taxon>Campylobacterota</taxon>
        <taxon>Epsilonproteobacteria</taxon>
        <taxon>Campylobacterales</taxon>
        <taxon>Arcobacteraceae</taxon>
        <taxon>Aliarcobacter</taxon>
    </lineage>
</organism>
<dbReference type="EMBL" id="PDKB01000002">
    <property type="protein sequence ID" value="RBQ30014.1"/>
    <property type="molecule type" value="Genomic_DNA"/>
</dbReference>
<dbReference type="AlphaFoldDB" id="A0A366MWN7"/>
<protein>
    <submittedName>
        <fullName evidence="1">Uncharacterized protein</fullName>
    </submittedName>
</protein>
<keyword evidence="2" id="KW-1185">Reference proteome</keyword>
<comment type="caution">
    <text evidence="1">The sequence shown here is derived from an EMBL/GenBank/DDBJ whole genome shotgun (WGS) entry which is preliminary data.</text>
</comment>
<reference evidence="1 2" key="1">
    <citation type="submission" date="2017-10" db="EMBL/GenBank/DDBJ databases">
        <title>Genomics of the genus Arcobacter.</title>
        <authorList>
            <person name="Perez-Cataluna A."/>
            <person name="Figueras M.J."/>
        </authorList>
    </citation>
    <scope>NUCLEOTIDE SEQUENCE [LARGE SCALE GENOMIC DNA]</scope>
    <source>
        <strain evidence="1 2">CECT 9230</strain>
    </source>
</reference>
<dbReference type="RefSeq" id="WP_113892741.1">
    <property type="nucleotide sequence ID" value="NZ_CP182882.1"/>
</dbReference>
<evidence type="ECO:0000313" key="1">
    <source>
        <dbReference type="EMBL" id="RBQ30014.1"/>
    </source>
</evidence>
<evidence type="ECO:0000313" key="2">
    <source>
        <dbReference type="Proteomes" id="UP000252669"/>
    </source>
</evidence>
<gene>
    <name evidence="1" type="ORF">CRU91_01685</name>
</gene>
<sequence length="124" mass="15046">MYKKYQIEINLAKEKLSTINFILEKDDDYKATFGDGSMWKIELNGKWYDNYCYISIRNELEKYEISAKKGVPLWMFMKIFGVETQNKTTQEKLDFIIEYKDKIFDDNFKYKQIFDDIKKRKGLE</sequence>
<proteinExistence type="predicted"/>